<dbReference type="AlphaFoldDB" id="A0A0D0AYR8"/>
<evidence type="ECO:0000313" key="1">
    <source>
        <dbReference type="EMBL" id="KIK39452.1"/>
    </source>
</evidence>
<dbReference type="HOGENOM" id="CLU_2832879_0_0_1"/>
<gene>
    <name evidence="1" type="ORF">CY34DRAFT_808289</name>
</gene>
<evidence type="ECO:0000313" key="2">
    <source>
        <dbReference type="Proteomes" id="UP000054485"/>
    </source>
</evidence>
<reference evidence="2" key="2">
    <citation type="submission" date="2015-01" db="EMBL/GenBank/DDBJ databases">
        <title>Evolutionary Origins and Diversification of the Mycorrhizal Mutualists.</title>
        <authorList>
            <consortium name="DOE Joint Genome Institute"/>
            <consortium name="Mycorrhizal Genomics Consortium"/>
            <person name="Kohler A."/>
            <person name="Kuo A."/>
            <person name="Nagy L.G."/>
            <person name="Floudas D."/>
            <person name="Copeland A."/>
            <person name="Barry K.W."/>
            <person name="Cichocki N."/>
            <person name="Veneault-Fourrey C."/>
            <person name="LaButti K."/>
            <person name="Lindquist E.A."/>
            <person name="Lipzen A."/>
            <person name="Lundell T."/>
            <person name="Morin E."/>
            <person name="Murat C."/>
            <person name="Riley R."/>
            <person name="Ohm R."/>
            <person name="Sun H."/>
            <person name="Tunlid A."/>
            <person name="Henrissat B."/>
            <person name="Grigoriev I.V."/>
            <person name="Hibbett D.S."/>
            <person name="Martin F."/>
        </authorList>
    </citation>
    <scope>NUCLEOTIDE SEQUENCE [LARGE SCALE GENOMIC DNA]</scope>
    <source>
        <strain evidence="2">UH-Slu-Lm8-n1</strain>
    </source>
</reference>
<accession>A0A0D0AYR8</accession>
<name>A0A0D0AYR8_9AGAM</name>
<proteinExistence type="predicted"/>
<organism evidence="1 2">
    <name type="scientific">Suillus luteus UH-Slu-Lm8-n1</name>
    <dbReference type="NCBI Taxonomy" id="930992"/>
    <lineage>
        <taxon>Eukaryota</taxon>
        <taxon>Fungi</taxon>
        <taxon>Dikarya</taxon>
        <taxon>Basidiomycota</taxon>
        <taxon>Agaricomycotina</taxon>
        <taxon>Agaricomycetes</taxon>
        <taxon>Agaricomycetidae</taxon>
        <taxon>Boletales</taxon>
        <taxon>Suillineae</taxon>
        <taxon>Suillaceae</taxon>
        <taxon>Suillus</taxon>
    </lineage>
</organism>
<sequence length="66" mass="7415">MVQSPIILTRWANRLLASCMLVMPESDSIIPRHMCSANLNRVVHTGLYHPSAFSSSPTKFDPHFTC</sequence>
<dbReference type="InParanoid" id="A0A0D0AYR8"/>
<keyword evidence="2" id="KW-1185">Reference proteome</keyword>
<reference evidence="1 2" key="1">
    <citation type="submission" date="2014-04" db="EMBL/GenBank/DDBJ databases">
        <authorList>
            <consortium name="DOE Joint Genome Institute"/>
            <person name="Kuo A."/>
            <person name="Ruytinx J."/>
            <person name="Rineau F."/>
            <person name="Colpaert J."/>
            <person name="Kohler A."/>
            <person name="Nagy L.G."/>
            <person name="Floudas D."/>
            <person name="Copeland A."/>
            <person name="Barry K.W."/>
            <person name="Cichocki N."/>
            <person name="Veneault-Fourrey C."/>
            <person name="LaButti K."/>
            <person name="Lindquist E.A."/>
            <person name="Lipzen A."/>
            <person name="Lundell T."/>
            <person name="Morin E."/>
            <person name="Murat C."/>
            <person name="Sun H."/>
            <person name="Tunlid A."/>
            <person name="Henrissat B."/>
            <person name="Grigoriev I.V."/>
            <person name="Hibbett D.S."/>
            <person name="Martin F."/>
            <person name="Nordberg H.P."/>
            <person name="Cantor M.N."/>
            <person name="Hua S.X."/>
        </authorList>
    </citation>
    <scope>NUCLEOTIDE SEQUENCE [LARGE SCALE GENOMIC DNA]</scope>
    <source>
        <strain evidence="1 2">UH-Slu-Lm8-n1</strain>
    </source>
</reference>
<dbReference type="Proteomes" id="UP000054485">
    <property type="component" value="Unassembled WGS sequence"/>
</dbReference>
<dbReference type="EMBL" id="KN835342">
    <property type="protein sequence ID" value="KIK39452.1"/>
    <property type="molecule type" value="Genomic_DNA"/>
</dbReference>
<protein>
    <submittedName>
        <fullName evidence="1">Uncharacterized protein</fullName>
    </submittedName>
</protein>